<gene>
    <name evidence="6" type="primary">LOC106066515</name>
</gene>
<comment type="similarity">
    <text evidence="1">Belongs to the JMJD6 family.</text>
</comment>
<dbReference type="Gene3D" id="2.60.120.650">
    <property type="entry name" value="Cupin"/>
    <property type="match status" value="1"/>
</dbReference>
<proteinExistence type="inferred from homology"/>
<dbReference type="GeneID" id="106066515"/>
<dbReference type="InterPro" id="IPR003347">
    <property type="entry name" value="JmjC_dom"/>
</dbReference>
<protein>
    <recommendedName>
        <fullName evidence="3">Jumonji domain-containing protein 4</fullName>
    </recommendedName>
</protein>
<evidence type="ECO:0000259" key="4">
    <source>
        <dbReference type="PROSITE" id="PS51184"/>
    </source>
</evidence>
<sequence>MDFPEINQQTALLAKPWQLNDPVHKGAIYIDYHLSYDQFFQDIFLKNQLCVLGPSVTSHWASKKDWVSEDGSPNFNFLVENYGETTASVADCNKQEFSTHPKTDMLVKNYINYWQEQKFQEKTKEKCLYLKDWHFQRHFPLYNAYIPPSFLCSDWMNEFWDVRKDMNTKDDYRFVYMGPKHSWTPFHVDVLHSYSWSANICGQKKWILFPPGCETKLLDKHKQMAFDIRSDELKDSKLFPEALMALEEAITVFQNPGEIIFIPSGWYHQVINLDDTISINHNWINGCNCHLVWIYIRDRLNAIQKEISDCKDMKNWNDHCQVILKADSGMNYIDFYNFLATIANHRVRALHSYLVNTLLQKYVQRFLLTDSVYSMISEHSSSNRNAFKNPMGSLPSNNVISCDVVVALLENTSVCDTKIVTSETLLELKFLHCVECVTLDSSVIVFVDDNFNHDFSGFQTECFSNSCDNGKVKTDDKTSDHPTSLSLEDSHKLQNTPVQLQHVKELEQRKQSKTKCQDHLPCQECLCLRTGTVVHYNSKSEYSNKDLIQDPSVQSSVSLCKHHHCPHWAHCGHYLAFFDIQRVLELVRNMVDEADFQELLANTSNKSSLIIPPPELIHSIENILDLVKLI</sequence>
<accession>A0A9W2Z6L7</accession>
<dbReference type="GO" id="GO:0005737">
    <property type="term" value="C:cytoplasm"/>
    <property type="evidence" value="ECO:0007669"/>
    <property type="project" value="TreeGrafter"/>
</dbReference>
<evidence type="ECO:0000313" key="5">
    <source>
        <dbReference type="Proteomes" id="UP001165740"/>
    </source>
</evidence>
<dbReference type="AlphaFoldDB" id="A0A9W2Z6L7"/>
<dbReference type="PANTHER" id="PTHR12480:SF6">
    <property type="entry name" value="2-OXOGLUTARATE AND IRON-DEPENDENT OXYGENASE JMJD4"/>
    <property type="match status" value="1"/>
</dbReference>
<dbReference type="InterPro" id="IPR050910">
    <property type="entry name" value="JMJD6_ArgDemeth/LysHydrox"/>
</dbReference>
<reference evidence="6" key="1">
    <citation type="submission" date="2025-08" db="UniProtKB">
        <authorList>
            <consortium name="RefSeq"/>
        </authorList>
    </citation>
    <scope>IDENTIFICATION</scope>
</reference>
<dbReference type="SUPFAM" id="SSF51197">
    <property type="entry name" value="Clavaminate synthase-like"/>
    <property type="match status" value="1"/>
</dbReference>
<dbReference type="RefSeq" id="XP_055870607.1">
    <property type="nucleotide sequence ID" value="XM_056014632.1"/>
</dbReference>
<comment type="catalytic activity">
    <reaction evidence="2">
        <text>L-lysyl-[protein] + 2-oxoglutarate + O2 = 4-hydroxy-L-lysyl-[protein] + succinate + CO2</text>
        <dbReference type="Rhea" id="RHEA:57156"/>
        <dbReference type="Rhea" id="RHEA-COMP:9752"/>
        <dbReference type="Rhea" id="RHEA-COMP:15084"/>
        <dbReference type="ChEBI" id="CHEBI:15379"/>
        <dbReference type="ChEBI" id="CHEBI:16526"/>
        <dbReference type="ChEBI" id="CHEBI:16810"/>
        <dbReference type="ChEBI" id="CHEBI:29969"/>
        <dbReference type="ChEBI" id="CHEBI:30031"/>
        <dbReference type="ChEBI" id="CHEBI:141495"/>
    </reaction>
</comment>
<dbReference type="GO" id="GO:0016706">
    <property type="term" value="F:2-oxoglutarate-dependent dioxygenase activity"/>
    <property type="evidence" value="ECO:0007669"/>
    <property type="project" value="TreeGrafter"/>
</dbReference>
<evidence type="ECO:0000256" key="2">
    <source>
        <dbReference type="ARBA" id="ARBA00047762"/>
    </source>
</evidence>
<dbReference type="PANTHER" id="PTHR12480">
    <property type="entry name" value="ARGININE DEMETHYLASE AND LYSYL-HYDROXYLASE JMJD"/>
    <property type="match status" value="1"/>
</dbReference>
<evidence type="ECO:0000256" key="1">
    <source>
        <dbReference type="ARBA" id="ARBA00038068"/>
    </source>
</evidence>
<dbReference type="Pfam" id="PF02373">
    <property type="entry name" value="JmjC"/>
    <property type="match status" value="1"/>
</dbReference>
<organism evidence="5 6">
    <name type="scientific">Biomphalaria glabrata</name>
    <name type="common">Bloodfluke planorb</name>
    <name type="synonym">Freshwater snail</name>
    <dbReference type="NCBI Taxonomy" id="6526"/>
    <lineage>
        <taxon>Eukaryota</taxon>
        <taxon>Metazoa</taxon>
        <taxon>Spiralia</taxon>
        <taxon>Lophotrochozoa</taxon>
        <taxon>Mollusca</taxon>
        <taxon>Gastropoda</taxon>
        <taxon>Heterobranchia</taxon>
        <taxon>Euthyneura</taxon>
        <taxon>Panpulmonata</taxon>
        <taxon>Hygrophila</taxon>
        <taxon>Lymnaeoidea</taxon>
        <taxon>Planorbidae</taxon>
        <taxon>Biomphalaria</taxon>
    </lineage>
</organism>
<dbReference type="PROSITE" id="PS51184">
    <property type="entry name" value="JMJC"/>
    <property type="match status" value="1"/>
</dbReference>
<dbReference type="SMART" id="SM00558">
    <property type="entry name" value="JmjC"/>
    <property type="match status" value="1"/>
</dbReference>
<dbReference type="GO" id="GO:0043565">
    <property type="term" value="F:sequence-specific DNA binding"/>
    <property type="evidence" value="ECO:0007669"/>
    <property type="project" value="TreeGrafter"/>
</dbReference>
<keyword evidence="5" id="KW-1185">Reference proteome</keyword>
<dbReference type="OrthoDB" id="203487at2759"/>
<evidence type="ECO:0000313" key="6">
    <source>
        <dbReference type="RefSeq" id="XP_055870607.1"/>
    </source>
</evidence>
<dbReference type="Proteomes" id="UP001165740">
    <property type="component" value="Chromosome 16"/>
</dbReference>
<name>A0A9W2Z6L7_BIOGL</name>
<dbReference type="GO" id="GO:0045905">
    <property type="term" value="P:positive regulation of translational termination"/>
    <property type="evidence" value="ECO:0007669"/>
    <property type="project" value="TreeGrafter"/>
</dbReference>
<feature type="domain" description="JmjC" evidence="4">
    <location>
        <begin position="136"/>
        <end position="300"/>
    </location>
</feature>
<dbReference type="GO" id="GO:0005634">
    <property type="term" value="C:nucleus"/>
    <property type="evidence" value="ECO:0007669"/>
    <property type="project" value="TreeGrafter"/>
</dbReference>
<evidence type="ECO:0000256" key="3">
    <source>
        <dbReference type="ARBA" id="ARBA00082904"/>
    </source>
</evidence>